<feature type="region of interest" description="Disordered" evidence="2">
    <location>
        <begin position="929"/>
        <end position="1143"/>
    </location>
</feature>
<evidence type="ECO:0000256" key="2">
    <source>
        <dbReference type="SAM" id="MobiDB-lite"/>
    </source>
</evidence>
<feature type="compositionally biased region" description="Pro residues" evidence="2">
    <location>
        <begin position="895"/>
        <end position="912"/>
    </location>
</feature>
<keyword evidence="1" id="KW-0175">Coiled coil</keyword>
<keyword evidence="4" id="KW-1185">Reference proteome</keyword>
<feature type="region of interest" description="Disordered" evidence="2">
    <location>
        <begin position="878"/>
        <end position="914"/>
    </location>
</feature>
<dbReference type="InterPro" id="IPR051037">
    <property type="entry name" value="RNAPII_TF_IWS1"/>
</dbReference>
<dbReference type="AlphaFoldDB" id="A0A812TTR5"/>
<evidence type="ECO:0000313" key="3">
    <source>
        <dbReference type="EMBL" id="CAE7541956.1"/>
    </source>
</evidence>
<feature type="compositionally biased region" description="Basic and acidic residues" evidence="2">
    <location>
        <begin position="948"/>
        <end position="965"/>
    </location>
</feature>
<evidence type="ECO:0000256" key="1">
    <source>
        <dbReference type="SAM" id="Coils"/>
    </source>
</evidence>
<feature type="compositionally biased region" description="Basic and acidic residues" evidence="2">
    <location>
        <begin position="1009"/>
        <end position="1023"/>
    </location>
</feature>
<comment type="caution">
    <text evidence="3">The sequence shown here is derived from an EMBL/GenBank/DDBJ whole genome shotgun (WGS) entry which is preliminary data.</text>
</comment>
<feature type="coiled-coil region" evidence="1">
    <location>
        <begin position="187"/>
        <end position="221"/>
    </location>
</feature>
<feature type="compositionally biased region" description="Basic residues" evidence="2">
    <location>
        <begin position="983"/>
        <end position="1008"/>
    </location>
</feature>
<sequence>MGRNAQNVQMVNAAVTPKWYGAYGRHLRGASCKALFEETSVCMQHLATLQKLGEQLHVMLGQVMASVGQRCHQGSWDRTEEDIQTLSTVCQWAKQQRQRQLEGLSALWKVLYGSWRPEKVDMPLPAPQEVFVSKDALEMVLQLLQQTLGFLSGQSAPAELAAVDGQQEGLAGTGLGELSSAEEPPRVSDFEKQQQEFEHQRQQLQQELATILQQREAFGQRTCGVDLLRELERASAEPQSAECLELQERLQHELRVSQQQQLCQQMLQQLELEVELQKQEQEDVPELKGRLELAVEWLEQLSQEQFADPTDDLEQRKMLWTYLQAELDRPQAQQVQSDARPDKGKGRYKGGKPERLNVFWSHSGRGAEKAPLLQPPQQSEASPAHADSQHLGGQSPARPGHQPEESQPSKEHVEGVPVVQPNLEVHLPGRLPKRVRGSVAQALRATNPKPEACEEALQPAADAPAQPAERSPGLEKEAERTPPEEKQEEEAEKAAPEVAEDAKGETAESAVAAGSEPIALSGIWQGEMGTALTAVLFPEAPAESPPEEPRGVWKNATWWKAHIKPTAPVKSQPEEAHAGSAASRDVPGATVPSGPEANDVKDGLCQVGSATSVAPAEKPPAPDERHADKVPNKPGNEEKMPEIRIGAEAYAEAPGFRVALRKGLDLETLRLPKLPWSAKLPRSLLGQGRPMDSQAEGVPDASDEVPVRPDGSVRLRIFDGAEESQLAVELPCTIFGSSLRSAHVADGTHSSVKTEHAALIFVPPQSYLLQPLNGEVTVSCASDHACVAATLLKERRSAPQRAASKLLSVGSAPEEITRQHCCFQLGKSELVWFLDLLPSAASVRALGTARHLLQAFVDGKTSAEVAKRRRVNQLDLPKDKVAKLVPTSEVERAPPEPAPPVRSAPLQPPPRESLPLAFRSFDALRRSPSIWRHDRVQKSQSRRSPRPRQREPSSESLPKRPEPAKKRERKKKVCKMSSTSSSGRRRRKAKFTRAKQKPGKGSKAKSGPKKKEPSESEAQEAKRDRGKKSRGGRQRKRVKQRRKRVRRKAPASSESEKVEEEAEAEEEVEAPEAEESDPEEEEEAADIHEDAECSDAVEEPEDPDVEAEDDNLQNAIEEAQEEAQEEEEEEGEEEENEIDEPVEDDVEMVLSLSMQQTAEKAKRSKKKSLRFHVAPLVVID</sequence>
<dbReference type="GO" id="GO:0016973">
    <property type="term" value="P:poly(A)+ mRNA export from nucleus"/>
    <property type="evidence" value="ECO:0007669"/>
    <property type="project" value="TreeGrafter"/>
</dbReference>
<feature type="compositionally biased region" description="Basic and acidic residues" evidence="2">
    <location>
        <begin position="401"/>
        <end position="414"/>
    </location>
</feature>
<feature type="compositionally biased region" description="Basic and acidic residues" evidence="2">
    <location>
        <begin position="620"/>
        <end position="639"/>
    </location>
</feature>
<name>A0A812TTR5_9DINO</name>
<feature type="compositionally biased region" description="Basic and acidic residues" evidence="2">
    <location>
        <begin position="472"/>
        <end position="485"/>
    </location>
</feature>
<reference evidence="3" key="1">
    <citation type="submission" date="2021-02" db="EMBL/GenBank/DDBJ databases">
        <authorList>
            <person name="Dougan E. K."/>
            <person name="Rhodes N."/>
            <person name="Thang M."/>
            <person name="Chan C."/>
        </authorList>
    </citation>
    <scope>NUCLEOTIDE SEQUENCE</scope>
</reference>
<feature type="compositionally biased region" description="Basic residues" evidence="2">
    <location>
        <begin position="1024"/>
        <end position="1049"/>
    </location>
</feature>
<feature type="region of interest" description="Disordered" evidence="2">
    <location>
        <begin position="329"/>
        <end position="414"/>
    </location>
</feature>
<feature type="compositionally biased region" description="Basic and acidic residues" evidence="2">
    <location>
        <begin position="492"/>
        <end position="506"/>
    </location>
</feature>
<feature type="region of interest" description="Disordered" evidence="2">
    <location>
        <begin position="687"/>
        <end position="706"/>
    </location>
</feature>
<proteinExistence type="predicted"/>
<feature type="compositionally biased region" description="Basic and acidic residues" evidence="2">
    <location>
        <begin position="339"/>
        <end position="355"/>
    </location>
</feature>
<feature type="compositionally biased region" description="Acidic residues" evidence="2">
    <location>
        <begin position="1118"/>
        <end position="1143"/>
    </location>
</feature>
<evidence type="ECO:0000313" key="4">
    <source>
        <dbReference type="Proteomes" id="UP000604046"/>
    </source>
</evidence>
<accession>A0A812TTR5</accession>
<dbReference type="Proteomes" id="UP000604046">
    <property type="component" value="Unassembled WGS sequence"/>
</dbReference>
<feature type="region of interest" description="Disordered" evidence="2">
    <location>
        <begin position="455"/>
        <end position="511"/>
    </location>
</feature>
<gene>
    <name evidence="3" type="ORF">SNAT2548_LOCUS30385</name>
</gene>
<organism evidence="3 4">
    <name type="scientific">Symbiodinium natans</name>
    <dbReference type="NCBI Taxonomy" id="878477"/>
    <lineage>
        <taxon>Eukaryota</taxon>
        <taxon>Sar</taxon>
        <taxon>Alveolata</taxon>
        <taxon>Dinophyceae</taxon>
        <taxon>Suessiales</taxon>
        <taxon>Symbiodiniaceae</taxon>
        <taxon>Symbiodinium</taxon>
    </lineage>
</organism>
<feature type="compositionally biased region" description="Acidic residues" evidence="2">
    <location>
        <begin position="1092"/>
        <end position="1111"/>
    </location>
</feature>
<dbReference type="GO" id="GO:0005634">
    <property type="term" value="C:nucleus"/>
    <property type="evidence" value="ECO:0007669"/>
    <property type="project" value="TreeGrafter"/>
</dbReference>
<feature type="region of interest" description="Disordered" evidence="2">
    <location>
        <begin position="566"/>
        <end position="639"/>
    </location>
</feature>
<protein>
    <submittedName>
        <fullName evidence="3">Uncharacterized protein</fullName>
    </submittedName>
</protein>
<feature type="compositionally biased region" description="Low complexity" evidence="2">
    <location>
        <begin position="455"/>
        <end position="469"/>
    </location>
</feature>
<dbReference type="PANTHER" id="PTHR46010">
    <property type="entry name" value="PROTEIN IWS1 HOMOLOG"/>
    <property type="match status" value="1"/>
</dbReference>
<dbReference type="EMBL" id="CAJNDS010002604">
    <property type="protein sequence ID" value="CAE7541956.1"/>
    <property type="molecule type" value="Genomic_DNA"/>
</dbReference>
<dbReference type="OrthoDB" id="434302at2759"/>
<dbReference type="PANTHER" id="PTHR46010:SF1">
    <property type="entry name" value="PROTEIN IWS1 HOMOLOG"/>
    <property type="match status" value="1"/>
</dbReference>
<feature type="compositionally biased region" description="Acidic residues" evidence="2">
    <location>
        <begin position="1057"/>
        <end position="1084"/>
    </location>
</feature>